<dbReference type="EMBL" id="JAGIBU010000007">
    <property type="protein sequence ID" value="MBS7825099.1"/>
    <property type="molecule type" value="Genomic_DNA"/>
</dbReference>
<protein>
    <recommendedName>
        <fullName evidence="3">Toxin-antitoxin system HicB family antitoxin</fullName>
    </recommendedName>
</protein>
<dbReference type="InterPro" id="IPR053842">
    <property type="entry name" value="NikA-like"/>
</dbReference>
<name>A0AB35BZC9_9GAMM</name>
<evidence type="ECO:0000313" key="1">
    <source>
        <dbReference type="EMBL" id="MBS7825099.1"/>
    </source>
</evidence>
<evidence type="ECO:0000313" key="2">
    <source>
        <dbReference type="Proteomes" id="UP000680020"/>
    </source>
</evidence>
<reference evidence="1" key="1">
    <citation type="submission" date="2021-03" db="EMBL/GenBank/DDBJ databases">
        <title>Identification and antibiotic profiling of Wohlfahrtiimonas chitiniclastica, an underestimated human pathogen.</title>
        <authorList>
            <person name="Kopf A."/>
            <person name="Bunk B."/>
            <person name="Coldewey S."/>
            <person name="Gunzer F."/>
            <person name="Riedel T."/>
            <person name="Schroettner P."/>
        </authorList>
    </citation>
    <scope>NUCLEOTIDE SEQUENCE</scope>
    <source>
        <strain evidence="1">DSM 100917</strain>
    </source>
</reference>
<organism evidence="1 2">
    <name type="scientific">Wohlfahrtiimonas chitiniclastica</name>
    <dbReference type="NCBI Taxonomy" id="400946"/>
    <lineage>
        <taxon>Bacteria</taxon>
        <taxon>Pseudomonadati</taxon>
        <taxon>Pseudomonadota</taxon>
        <taxon>Gammaproteobacteria</taxon>
        <taxon>Cardiobacteriales</taxon>
        <taxon>Ignatzschineriaceae</taxon>
        <taxon>Wohlfahrtiimonas</taxon>
    </lineage>
</organism>
<dbReference type="AlphaFoldDB" id="A0AB35BZC9"/>
<evidence type="ECO:0008006" key="3">
    <source>
        <dbReference type="Google" id="ProtNLM"/>
    </source>
</evidence>
<dbReference type="Proteomes" id="UP000680020">
    <property type="component" value="Unassembled WGS sequence"/>
</dbReference>
<comment type="caution">
    <text evidence="1">The sequence shown here is derived from an EMBL/GenBank/DDBJ whole genome shotgun (WGS) entry which is preliminary data.</text>
</comment>
<dbReference type="GeneID" id="58264711"/>
<proteinExistence type="predicted"/>
<dbReference type="Pfam" id="PF21983">
    <property type="entry name" value="NikA-like"/>
    <property type="match status" value="1"/>
</dbReference>
<sequence>MKEETVPIKRSEVINIRVLPADAEILRERAQARGIALSTFCYLLIKDELERYNQEI</sequence>
<accession>A0AB35BZC9</accession>
<gene>
    <name evidence="1" type="ORF">J7561_07780</name>
</gene>
<dbReference type="RefSeq" id="WP_179220639.1">
    <property type="nucleotide sequence ID" value="NZ_JAGIBT010000002.1"/>
</dbReference>